<sequence>MGEHDETDRNGAQAVQCGDVRGEHGTVAVLRIHGGQHTDAVWQRRGGFHPSYSLVASADHCSGRPAPH</sequence>
<keyword evidence="2" id="KW-1185">Reference proteome</keyword>
<proteinExistence type="predicted"/>
<dbReference type="EMBL" id="BAAAPN010000045">
    <property type="protein sequence ID" value="GAA1760136.1"/>
    <property type="molecule type" value="Genomic_DNA"/>
</dbReference>
<organism evidence="1 2">
    <name type="scientific">Nostocoides vanveenii</name>
    <dbReference type="NCBI Taxonomy" id="330835"/>
    <lineage>
        <taxon>Bacteria</taxon>
        <taxon>Bacillati</taxon>
        <taxon>Actinomycetota</taxon>
        <taxon>Actinomycetes</taxon>
        <taxon>Micrococcales</taxon>
        <taxon>Intrasporangiaceae</taxon>
        <taxon>Nostocoides</taxon>
    </lineage>
</organism>
<evidence type="ECO:0000313" key="2">
    <source>
        <dbReference type="Proteomes" id="UP001501475"/>
    </source>
</evidence>
<comment type="caution">
    <text evidence="1">The sequence shown here is derived from an EMBL/GenBank/DDBJ whole genome shotgun (WGS) entry which is preliminary data.</text>
</comment>
<reference evidence="2" key="1">
    <citation type="journal article" date="2019" name="Int. J. Syst. Evol. Microbiol.">
        <title>The Global Catalogue of Microorganisms (GCM) 10K type strain sequencing project: providing services to taxonomists for standard genome sequencing and annotation.</title>
        <authorList>
            <consortium name="The Broad Institute Genomics Platform"/>
            <consortium name="The Broad Institute Genome Sequencing Center for Infectious Disease"/>
            <person name="Wu L."/>
            <person name="Ma J."/>
        </authorList>
    </citation>
    <scope>NUCLEOTIDE SEQUENCE [LARGE SCALE GENOMIC DNA]</scope>
    <source>
        <strain evidence="2">JCM 15591</strain>
    </source>
</reference>
<protein>
    <submittedName>
        <fullName evidence="1">Uncharacterized protein</fullName>
    </submittedName>
</protein>
<dbReference type="Proteomes" id="UP001501475">
    <property type="component" value="Unassembled WGS sequence"/>
</dbReference>
<name>A0ABP4WU22_9MICO</name>
<gene>
    <name evidence="1" type="ORF">GCM10009810_19470</name>
</gene>
<accession>A0ABP4WU22</accession>
<evidence type="ECO:0000313" key="1">
    <source>
        <dbReference type="EMBL" id="GAA1760136.1"/>
    </source>
</evidence>